<feature type="chain" id="PRO_5046219264" description="Coproporphyrinogen III oxidase" evidence="2">
    <location>
        <begin position="35"/>
        <end position="87"/>
    </location>
</feature>
<feature type="compositionally biased region" description="Polar residues" evidence="1">
    <location>
        <begin position="38"/>
        <end position="51"/>
    </location>
</feature>
<dbReference type="Proteomes" id="UP000645390">
    <property type="component" value="Unassembled WGS sequence"/>
</dbReference>
<proteinExistence type="predicted"/>
<feature type="signal peptide" evidence="2">
    <location>
        <begin position="1"/>
        <end position="34"/>
    </location>
</feature>
<evidence type="ECO:0000256" key="1">
    <source>
        <dbReference type="SAM" id="MobiDB-lite"/>
    </source>
</evidence>
<feature type="compositionally biased region" description="Low complexity" evidence="1">
    <location>
        <begin position="52"/>
        <end position="79"/>
    </location>
</feature>
<sequence length="87" mass="9379">MVTRLLRMQITIKKTMKKIILSLAFAGTLMVATSACNSSKNMAGSSDSTMMDSTKATTPMDTTKTTTPPDTSKTTMPPDTTKKMPPM</sequence>
<keyword evidence="4" id="KW-1185">Reference proteome</keyword>
<protein>
    <recommendedName>
        <fullName evidence="5">Coproporphyrinogen III oxidase</fullName>
    </recommendedName>
</protein>
<accession>A0ABQ2BHH3</accession>
<feature type="region of interest" description="Disordered" evidence="1">
    <location>
        <begin position="38"/>
        <end position="87"/>
    </location>
</feature>
<evidence type="ECO:0008006" key="5">
    <source>
        <dbReference type="Google" id="ProtNLM"/>
    </source>
</evidence>
<evidence type="ECO:0000313" key="3">
    <source>
        <dbReference type="EMBL" id="GGI26172.1"/>
    </source>
</evidence>
<gene>
    <name evidence="3" type="ORF">GCM10008119_21320</name>
</gene>
<organism evidence="3 4">
    <name type="scientific">Pedobacter mendelii</name>
    <dbReference type="NCBI Taxonomy" id="1908240"/>
    <lineage>
        <taxon>Bacteria</taxon>
        <taxon>Pseudomonadati</taxon>
        <taxon>Bacteroidota</taxon>
        <taxon>Sphingobacteriia</taxon>
        <taxon>Sphingobacteriales</taxon>
        <taxon>Sphingobacteriaceae</taxon>
        <taxon>Pedobacter</taxon>
    </lineage>
</organism>
<evidence type="ECO:0000313" key="4">
    <source>
        <dbReference type="Proteomes" id="UP000645390"/>
    </source>
</evidence>
<evidence type="ECO:0000256" key="2">
    <source>
        <dbReference type="SAM" id="SignalP"/>
    </source>
</evidence>
<dbReference type="EMBL" id="BMDJ01000005">
    <property type="protein sequence ID" value="GGI26172.1"/>
    <property type="molecule type" value="Genomic_DNA"/>
</dbReference>
<name>A0ABQ2BHH3_9SPHI</name>
<keyword evidence="2" id="KW-0732">Signal</keyword>
<comment type="caution">
    <text evidence="3">The sequence shown here is derived from an EMBL/GenBank/DDBJ whole genome shotgun (WGS) entry which is preliminary data.</text>
</comment>
<reference evidence="4" key="1">
    <citation type="journal article" date="2019" name="Int. J. Syst. Evol. Microbiol.">
        <title>The Global Catalogue of Microorganisms (GCM) 10K type strain sequencing project: providing services to taxonomists for standard genome sequencing and annotation.</title>
        <authorList>
            <consortium name="The Broad Institute Genomics Platform"/>
            <consortium name="The Broad Institute Genome Sequencing Center for Infectious Disease"/>
            <person name="Wu L."/>
            <person name="Ma J."/>
        </authorList>
    </citation>
    <scope>NUCLEOTIDE SEQUENCE [LARGE SCALE GENOMIC DNA]</scope>
    <source>
        <strain evidence="4">CCM 8939</strain>
    </source>
</reference>